<dbReference type="Pfam" id="PF09608">
    <property type="entry name" value="Alph_Pro_TM"/>
    <property type="match status" value="1"/>
</dbReference>
<feature type="chain" id="PRO_5008053250" description="TIGR02186 family protein" evidence="2">
    <location>
        <begin position="25"/>
        <end position="275"/>
    </location>
</feature>
<accession>A0A176X959</accession>
<evidence type="ECO:0000256" key="1">
    <source>
        <dbReference type="SAM" id="Phobius"/>
    </source>
</evidence>
<evidence type="ECO:0000313" key="4">
    <source>
        <dbReference type="Proteomes" id="UP000077098"/>
    </source>
</evidence>
<keyword evidence="1" id="KW-0812">Transmembrane</keyword>
<evidence type="ECO:0000256" key="2">
    <source>
        <dbReference type="SAM" id="SignalP"/>
    </source>
</evidence>
<sequence>MTARPLLAVLSLLFLLVVGQTASAQTPPLALPPGPQQRPLQENIEIGASTTEIPIASDFRGADFTLFGALNNTDQLLLAIGQYDIVVTLEGPSDYMTVRKKQRVAGIWINTSAITFTPLPESYSMASTRNINDVASPGTLRAMGLGVDHLSLKSAVFSGVPDNVFDFQEAYRRLKLSSGIYRNDTTGVRLERTGLFWATLRLPANVPNGVHTARAYLFKSGKFIAQRELKLRVVKTGMEQAITDAAHQTPLAYGALCVLLAVVTGWGASIIFRKD</sequence>
<reference evidence="3 4" key="1">
    <citation type="submission" date="2016-05" db="EMBL/GenBank/DDBJ databases">
        <authorList>
            <person name="Lavstsen T."/>
            <person name="Jespersen J.S."/>
        </authorList>
    </citation>
    <scope>NUCLEOTIDE SEQUENCE [LARGE SCALE GENOMIC DNA]</scope>
    <source>
        <strain evidence="3 4">KCJ1736</strain>
    </source>
</reference>
<keyword evidence="2" id="KW-0732">Signal</keyword>
<dbReference type="InterPro" id="IPR019088">
    <property type="entry name" value="CHP02186-rel_TM"/>
</dbReference>
<dbReference type="AlphaFoldDB" id="A0A176X959"/>
<keyword evidence="1" id="KW-0472">Membrane</keyword>
<dbReference type="EMBL" id="LXPS01000022">
    <property type="protein sequence ID" value="OAE43645.1"/>
    <property type="molecule type" value="Genomic_DNA"/>
</dbReference>
<protein>
    <recommendedName>
        <fullName evidence="5">TIGR02186 family protein</fullName>
    </recommendedName>
</protein>
<proteinExistence type="predicted"/>
<dbReference type="Proteomes" id="UP000077098">
    <property type="component" value="Unassembled WGS sequence"/>
</dbReference>
<organism evidence="3 4">
    <name type="scientific">Agrobacterium tumefaciens</name>
    <dbReference type="NCBI Taxonomy" id="358"/>
    <lineage>
        <taxon>Bacteria</taxon>
        <taxon>Pseudomonadati</taxon>
        <taxon>Pseudomonadota</taxon>
        <taxon>Alphaproteobacteria</taxon>
        <taxon>Hyphomicrobiales</taxon>
        <taxon>Rhizobiaceae</taxon>
        <taxon>Rhizobium/Agrobacterium group</taxon>
        <taxon>Agrobacterium</taxon>
        <taxon>Agrobacterium tumefaciens complex</taxon>
    </lineage>
</organism>
<name>A0A176X959_AGRTU</name>
<evidence type="ECO:0000313" key="3">
    <source>
        <dbReference type="EMBL" id="OAE43645.1"/>
    </source>
</evidence>
<keyword evidence="1" id="KW-1133">Transmembrane helix</keyword>
<comment type="caution">
    <text evidence="3">The sequence shown here is derived from an EMBL/GenBank/DDBJ whole genome shotgun (WGS) entry which is preliminary data.</text>
</comment>
<dbReference type="NCBIfam" id="TIGR02186">
    <property type="entry name" value="alph_Pro_TM"/>
    <property type="match status" value="1"/>
</dbReference>
<evidence type="ECO:0008006" key="5">
    <source>
        <dbReference type="Google" id="ProtNLM"/>
    </source>
</evidence>
<feature type="signal peptide" evidence="2">
    <location>
        <begin position="1"/>
        <end position="24"/>
    </location>
</feature>
<feature type="transmembrane region" description="Helical" evidence="1">
    <location>
        <begin position="251"/>
        <end position="272"/>
    </location>
</feature>
<dbReference type="RefSeq" id="WP_063949658.1">
    <property type="nucleotide sequence ID" value="NZ_CP072308.1"/>
</dbReference>
<gene>
    <name evidence="3" type="ORF">A7J57_05130</name>
</gene>